<organism evidence="3 4">
    <name type="scientific">Marinicella sediminis</name>
    <dbReference type="NCBI Taxonomy" id="1792834"/>
    <lineage>
        <taxon>Bacteria</taxon>
        <taxon>Pseudomonadati</taxon>
        <taxon>Pseudomonadota</taxon>
        <taxon>Gammaproteobacteria</taxon>
        <taxon>Lysobacterales</taxon>
        <taxon>Marinicellaceae</taxon>
        <taxon>Marinicella</taxon>
    </lineage>
</organism>
<keyword evidence="1" id="KW-0472">Membrane</keyword>
<name>A0ABV7JFS0_9GAMM</name>
<protein>
    <submittedName>
        <fullName evidence="3">START domain-containing protein</fullName>
    </submittedName>
</protein>
<reference evidence="4" key="1">
    <citation type="journal article" date="2019" name="Int. J. Syst. Evol. Microbiol.">
        <title>The Global Catalogue of Microorganisms (GCM) 10K type strain sequencing project: providing services to taxonomists for standard genome sequencing and annotation.</title>
        <authorList>
            <consortium name="The Broad Institute Genomics Platform"/>
            <consortium name="The Broad Institute Genome Sequencing Center for Infectious Disease"/>
            <person name="Wu L."/>
            <person name="Ma J."/>
        </authorList>
    </citation>
    <scope>NUCLEOTIDE SEQUENCE [LARGE SCALE GENOMIC DNA]</scope>
    <source>
        <strain evidence="4">KCTC 42953</strain>
    </source>
</reference>
<dbReference type="RefSeq" id="WP_077411809.1">
    <property type="nucleotide sequence ID" value="NZ_JBHRTS010000007.1"/>
</dbReference>
<proteinExistence type="predicted"/>
<feature type="domain" description="START" evidence="2">
    <location>
        <begin position="47"/>
        <end position="208"/>
    </location>
</feature>
<dbReference type="PROSITE" id="PS50848">
    <property type="entry name" value="START"/>
    <property type="match status" value="1"/>
</dbReference>
<evidence type="ECO:0000256" key="1">
    <source>
        <dbReference type="SAM" id="Phobius"/>
    </source>
</evidence>
<keyword evidence="1" id="KW-0812">Transmembrane</keyword>
<dbReference type="InterPro" id="IPR002913">
    <property type="entry name" value="START_lipid-bd_dom"/>
</dbReference>
<accession>A0ABV7JFS0</accession>
<feature type="transmembrane region" description="Helical" evidence="1">
    <location>
        <begin position="17"/>
        <end position="39"/>
    </location>
</feature>
<dbReference type="Proteomes" id="UP001595533">
    <property type="component" value="Unassembled WGS sequence"/>
</dbReference>
<keyword evidence="4" id="KW-1185">Reference proteome</keyword>
<dbReference type="Pfam" id="PF01852">
    <property type="entry name" value="START"/>
    <property type="match status" value="1"/>
</dbReference>
<dbReference type="InterPro" id="IPR023393">
    <property type="entry name" value="START-like_dom_sf"/>
</dbReference>
<keyword evidence="1" id="KW-1133">Transmembrane helix</keyword>
<dbReference type="EMBL" id="JBHRTS010000007">
    <property type="protein sequence ID" value="MFC3195098.1"/>
    <property type="molecule type" value="Genomic_DNA"/>
</dbReference>
<gene>
    <name evidence="3" type="ORF">ACFODZ_12670</name>
</gene>
<comment type="caution">
    <text evidence="3">The sequence shown here is derived from an EMBL/GenBank/DDBJ whole genome shotgun (WGS) entry which is preliminary data.</text>
</comment>
<sequence length="242" mass="28075">MNTPVNTAKKRSLIKRIFIYLGYLILALALLALVAKYVWRYSGDGHWKLEIDRDGVQVYSKKDSGSSLLKYKTIRRVNYPLQQLVASIKDTTLQNCKDWFPECISMETLKEWDPATLSHTHVWTMGFGEPLTPRDLVVEQKFTQDPVTKSALVEITAKPDLIPERDCCVRIPRMNNTWRYTPLENGEVEVEFVQDSDFGGMIPDFMMNMDGAEMNHYFISEAWLELVDQEKYRNASFDFIVE</sequence>
<dbReference type="SUPFAM" id="SSF55961">
    <property type="entry name" value="Bet v1-like"/>
    <property type="match status" value="1"/>
</dbReference>
<evidence type="ECO:0000313" key="3">
    <source>
        <dbReference type="EMBL" id="MFC3195098.1"/>
    </source>
</evidence>
<evidence type="ECO:0000259" key="2">
    <source>
        <dbReference type="PROSITE" id="PS50848"/>
    </source>
</evidence>
<dbReference type="Gene3D" id="3.30.530.20">
    <property type="match status" value="1"/>
</dbReference>
<evidence type="ECO:0000313" key="4">
    <source>
        <dbReference type="Proteomes" id="UP001595533"/>
    </source>
</evidence>